<dbReference type="AlphaFoldDB" id="A0A6A5Z2R1"/>
<dbReference type="OrthoDB" id="1421156at2759"/>
<dbReference type="EMBL" id="ML977327">
    <property type="protein sequence ID" value="KAF2113715.1"/>
    <property type="molecule type" value="Genomic_DNA"/>
</dbReference>
<accession>A0A6A5Z2R1</accession>
<keyword evidence="3" id="KW-1185">Reference proteome</keyword>
<feature type="compositionally biased region" description="Polar residues" evidence="1">
    <location>
        <begin position="98"/>
        <end position="108"/>
    </location>
</feature>
<gene>
    <name evidence="2" type="ORF">BDV96DRAFT_688655</name>
</gene>
<protein>
    <submittedName>
        <fullName evidence="2">Uncharacterized protein</fullName>
    </submittedName>
</protein>
<reference evidence="2" key="1">
    <citation type="journal article" date="2020" name="Stud. Mycol.">
        <title>101 Dothideomycetes genomes: a test case for predicting lifestyles and emergence of pathogens.</title>
        <authorList>
            <person name="Haridas S."/>
            <person name="Albert R."/>
            <person name="Binder M."/>
            <person name="Bloem J."/>
            <person name="Labutti K."/>
            <person name="Salamov A."/>
            <person name="Andreopoulos B."/>
            <person name="Baker S."/>
            <person name="Barry K."/>
            <person name="Bills G."/>
            <person name="Bluhm B."/>
            <person name="Cannon C."/>
            <person name="Castanera R."/>
            <person name="Culley D."/>
            <person name="Daum C."/>
            <person name="Ezra D."/>
            <person name="Gonzalez J."/>
            <person name="Henrissat B."/>
            <person name="Kuo A."/>
            <person name="Liang C."/>
            <person name="Lipzen A."/>
            <person name="Lutzoni F."/>
            <person name="Magnuson J."/>
            <person name="Mondo S."/>
            <person name="Nolan M."/>
            <person name="Ohm R."/>
            <person name="Pangilinan J."/>
            <person name="Park H.-J."/>
            <person name="Ramirez L."/>
            <person name="Alfaro M."/>
            <person name="Sun H."/>
            <person name="Tritt A."/>
            <person name="Yoshinaga Y."/>
            <person name="Zwiers L.-H."/>
            <person name="Turgeon B."/>
            <person name="Goodwin S."/>
            <person name="Spatafora J."/>
            <person name="Crous P."/>
            <person name="Grigoriev I."/>
        </authorList>
    </citation>
    <scope>NUCLEOTIDE SEQUENCE</scope>
    <source>
        <strain evidence="2">CBS 627.86</strain>
    </source>
</reference>
<feature type="region of interest" description="Disordered" evidence="1">
    <location>
        <begin position="157"/>
        <end position="190"/>
    </location>
</feature>
<proteinExistence type="predicted"/>
<organism evidence="2 3">
    <name type="scientific">Lophiotrema nucula</name>
    <dbReference type="NCBI Taxonomy" id="690887"/>
    <lineage>
        <taxon>Eukaryota</taxon>
        <taxon>Fungi</taxon>
        <taxon>Dikarya</taxon>
        <taxon>Ascomycota</taxon>
        <taxon>Pezizomycotina</taxon>
        <taxon>Dothideomycetes</taxon>
        <taxon>Pleosporomycetidae</taxon>
        <taxon>Pleosporales</taxon>
        <taxon>Lophiotremataceae</taxon>
        <taxon>Lophiotrema</taxon>
    </lineage>
</organism>
<evidence type="ECO:0000313" key="3">
    <source>
        <dbReference type="Proteomes" id="UP000799770"/>
    </source>
</evidence>
<evidence type="ECO:0000313" key="2">
    <source>
        <dbReference type="EMBL" id="KAF2113715.1"/>
    </source>
</evidence>
<feature type="compositionally biased region" description="Basic and acidic residues" evidence="1">
    <location>
        <begin position="157"/>
        <end position="176"/>
    </location>
</feature>
<name>A0A6A5Z2R1_9PLEO</name>
<feature type="region of interest" description="Disordered" evidence="1">
    <location>
        <begin position="95"/>
        <end position="117"/>
    </location>
</feature>
<evidence type="ECO:0000256" key="1">
    <source>
        <dbReference type="SAM" id="MobiDB-lite"/>
    </source>
</evidence>
<dbReference type="Proteomes" id="UP000799770">
    <property type="component" value="Unassembled WGS sequence"/>
</dbReference>
<sequence>MHDYSRTSVLSLSIILQSDMEAIAPPLDLLYDSYEEAYNALMAHGMPHGYGFVCSSGVSLTIPTSKHDIIINASRRKQSLSQSLAQETNIYSYRDSHSPTTVSNNAQSRSRHDSVPPPAFNTVTTADIPSTILQDFGADLETWPPLIDVSPFLDSWTPDRGKREGDWERPSRHADQRILPGFPTPSAATI</sequence>